<dbReference type="Proteomes" id="UP000478052">
    <property type="component" value="Unassembled WGS sequence"/>
</dbReference>
<gene>
    <name evidence="1" type="ORF">FWK35_00019183</name>
</gene>
<reference evidence="1 2" key="1">
    <citation type="submission" date="2019-08" db="EMBL/GenBank/DDBJ databases">
        <title>Whole genome of Aphis craccivora.</title>
        <authorList>
            <person name="Voronova N.V."/>
            <person name="Shulinski R.S."/>
            <person name="Bandarenka Y.V."/>
            <person name="Zhorov D.G."/>
            <person name="Warner D."/>
        </authorList>
    </citation>
    <scope>NUCLEOTIDE SEQUENCE [LARGE SCALE GENOMIC DNA]</scope>
    <source>
        <strain evidence="1">180601</strain>
        <tissue evidence="1">Whole Body</tissue>
    </source>
</reference>
<sequence>MQRLIILSPRIMTKRKRIPGWCIEIVSNNLLKMSKYMPYGSFNWVDPNLDGLSELTHHTFRFPIL</sequence>
<evidence type="ECO:0000313" key="1">
    <source>
        <dbReference type="EMBL" id="KAF0721293.1"/>
    </source>
</evidence>
<keyword evidence="2" id="KW-1185">Reference proteome</keyword>
<accession>A0A6G0W2Z9</accession>
<evidence type="ECO:0000313" key="2">
    <source>
        <dbReference type="Proteomes" id="UP000478052"/>
    </source>
</evidence>
<name>A0A6G0W2Z9_APHCR</name>
<proteinExistence type="predicted"/>
<dbReference type="EMBL" id="VUJU01009238">
    <property type="protein sequence ID" value="KAF0721293.1"/>
    <property type="molecule type" value="Genomic_DNA"/>
</dbReference>
<comment type="caution">
    <text evidence="1">The sequence shown here is derived from an EMBL/GenBank/DDBJ whole genome shotgun (WGS) entry which is preliminary data.</text>
</comment>
<organism evidence="1 2">
    <name type="scientific">Aphis craccivora</name>
    <name type="common">Cowpea aphid</name>
    <dbReference type="NCBI Taxonomy" id="307492"/>
    <lineage>
        <taxon>Eukaryota</taxon>
        <taxon>Metazoa</taxon>
        <taxon>Ecdysozoa</taxon>
        <taxon>Arthropoda</taxon>
        <taxon>Hexapoda</taxon>
        <taxon>Insecta</taxon>
        <taxon>Pterygota</taxon>
        <taxon>Neoptera</taxon>
        <taxon>Paraneoptera</taxon>
        <taxon>Hemiptera</taxon>
        <taxon>Sternorrhyncha</taxon>
        <taxon>Aphidomorpha</taxon>
        <taxon>Aphidoidea</taxon>
        <taxon>Aphididae</taxon>
        <taxon>Aphidini</taxon>
        <taxon>Aphis</taxon>
        <taxon>Aphis</taxon>
    </lineage>
</organism>
<protein>
    <submittedName>
        <fullName evidence="1">C2H2-type domain-containing protein</fullName>
    </submittedName>
</protein>
<dbReference type="AlphaFoldDB" id="A0A6G0W2Z9"/>